<organism evidence="1">
    <name type="scientific">Herbaspirillum huttiense subsp. nephrolepidis</name>
    <dbReference type="NCBI Taxonomy" id="3075126"/>
    <lineage>
        <taxon>Bacteria</taxon>
        <taxon>Pseudomonadati</taxon>
        <taxon>Pseudomonadota</taxon>
        <taxon>Betaproteobacteria</taxon>
        <taxon>Burkholderiales</taxon>
        <taxon>Oxalobacteraceae</taxon>
        <taxon>Herbaspirillum</taxon>
    </lineage>
</organism>
<dbReference type="AlphaFoldDB" id="A0AAE4GEL3"/>
<protein>
    <submittedName>
        <fullName evidence="1">Uncharacterized protein</fullName>
    </submittedName>
</protein>
<name>A0AAE4GEL3_9BURK</name>
<reference evidence="1" key="1">
    <citation type="submission" date="2023-02" db="EMBL/GenBank/DDBJ databases">
        <title>Description of Herbaspirillum huttiense subsp. nephrolepsisexaltata and Herbaspirillum huttiense subsp. lycopersicon.</title>
        <authorList>
            <person name="Poudel M."/>
            <person name="Sharma A."/>
            <person name="Goss E."/>
            <person name="Tapia J.H."/>
            <person name="Harmon C.M."/>
            <person name="Jones J.B."/>
        </authorList>
    </citation>
    <scope>NUCLEOTIDE SEQUENCE</scope>
    <source>
        <strain evidence="1">NC40101</strain>
    </source>
</reference>
<proteinExistence type="predicted"/>
<sequence length="396" mass="44211">MFEKIVLRRSSNGPAISIGDVAEALLFYQNVHLVLDYGSLNSLLNAIHMDGLLNLLSRKNVTAVYCEETLGISTTKIGAFEYYRPVAFWISGSEQDGPATTRRAQLIQTLTTSGYDKKQATKFADSFVNRVPLKRLAANDFIKGGVVKAATTDFLTKEYSEVALRKIIEATVGAPVLDEKFRFEIYQSGEDLVTLSNVDIQAINDSRKRINPQLDEISRATFLSEMLNATADTHLAAHYGGELQTSAMTSSLIRLRHELLLRKIGIDRNELTNFHEIILPDSPMLSEVINSGERSFDEFLMVLDKSQKFRDWMKGVNPDEKLVAAYLRDVTADSWLDKFKGKGLRYVLGNALNAATGTLAGLAIGAADAFLIDKIFKGWRPSHFVNKTYKPFIRKI</sequence>
<gene>
    <name evidence="1" type="ORF">RJN63_29370</name>
</gene>
<comment type="caution">
    <text evidence="1">The sequence shown here is derived from an EMBL/GenBank/DDBJ whole genome shotgun (WGS) entry which is preliminary data.</text>
</comment>
<dbReference type="EMBL" id="JAVRAA010000034">
    <property type="protein sequence ID" value="MDT0340970.1"/>
    <property type="molecule type" value="Genomic_DNA"/>
</dbReference>
<dbReference type="RefSeq" id="WP_310839184.1">
    <property type="nucleotide sequence ID" value="NZ_JAVLSM010000034.1"/>
</dbReference>
<accession>A0AAE4GEL3</accession>
<evidence type="ECO:0000313" key="1">
    <source>
        <dbReference type="EMBL" id="MDT0340970.1"/>
    </source>
</evidence>